<reference evidence="2" key="1">
    <citation type="submission" date="2011-01" db="EMBL/GenBank/DDBJ databases">
        <title>Complete sequence of chromosome of Thermovibrio ammonificans HB-1.</title>
        <authorList>
            <consortium name="US DOE Joint Genome Institute"/>
            <person name="Lucas S."/>
            <person name="Copeland A."/>
            <person name="Lapidus A."/>
            <person name="Cheng J.-F."/>
            <person name="Goodwin L."/>
            <person name="Pitluck S."/>
            <person name="Davenport K."/>
            <person name="Detter J.C."/>
            <person name="Han C."/>
            <person name="Tapia R."/>
            <person name="Land M."/>
            <person name="Hauser L."/>
            <person name="Kyrpides N."/>
            <person name="Ivanova N."/>
            <person name="Ovchinnikova G."/>
            <person name="Vetriani C."/>
            <person name="Woyke T."/>
        </authorList>
    </citation>
    <scope>NUCLEOTIDE SEQUENCE [LARGE SCALE GENOMIC DNA]</scope>
    <source>
        <strain evidence="2">HB-1</strain>
    </source>
</reference>
<dbReference type="RefSeq" id="WP_013537560.1">
    <property type="nucleotide sequence ID" value="NC_014926.1"/>
</dbReference>
<dbReference type="EMBL" id="CP002444">
    <property type="protein sequence ID" value="ADU96774.1"/>
    <property type="molecule type" value="Genomic_DNA"/>
</dbReference>
<dbReference type="AlphaFoldDB" id="E8T6J0"/>
<dbReference type="NCBIfam" id="NF038011">
    <property type="entry name" value="PelF"/>
    <property type="match status" value="1"/>
</dbReference>
<keyword evidence="3" id="KW-1185">Reference proteome</keyword>
<sequence>MFKPDVLIVAEGTYPYIRGGVSAWIDSLVRNLKEYSFGVFFIGSRREDYGEPAYTFPDNLTFYREIFLFEESELPPPAPRKFDEELLHRVRTLHDYLKTDYDEVPYPAVDPETFTTVIEEEEFLYGRSSWEYICEACIKYAGELPFVDYFWSVRNSHLPLWRVATSVGELPSANLVHSPSTGYAGFVASMLKNSRGIPFVLTEHGIYTRERKIDILSSETFTKHRYFFQREYGEIDYFKKMLINFFYSLGKIAYLSADVIISLFDKAREAQISLGAPPEKTRVIPNGIDVSQFEEVRAVKRRKNVVALIGRVVPIKDVKTFIKAARIVADKIDDFEAWIVGPTDEDPSYYEECRRLVSVLKLDGVVKFTGFRPVKEVLSQVKVATLTSISEGMPLVILESFAAGVPFVATDVGACPQLINGGLSEEDVALGRAGRVVPVADPAAAAEAYVELLTKPQLWSRCSETAFNRVSRFYSFDSFLESYRSIYEEFIRVSV</sequence>
<dbReference type="InterPro" id="IPR022622">
    <property type="entry name" value="DUF3492"/>
</dbReference>
<dbReference type="Pfam" id="PF11997">
    <property type="entry name" value="DUF3492"/>
    <property type="match status" value="1"/>
</dbReference>
<dbReference type="eggNOG" id="COG0438">
    <property type="taxonomic scope" value="Bacteria"/>
</dbReference>
<dbReference type="PANTHER" id="PTHR12526:SF608">
    <property type="entry name" value="PELF"/>
    <property type="match status" value="1"/>
</dbReference>
<proteinExistence type="predicted"/>
<feature type="domain" description="DUF3492" evidence="1">
    <location>
        <begin position="5"/>
        <end position="279"/>
    </location>
</feature>
<evidence type="ECO:0000259" key="1">
    <source>
        <dbReference type="Pfam" id="PF11997"/>
    </source>
</evidence>
<dbReference type="PANTHER" id="PTHR12526">
    <property type="entry name" value="GLYCOSYLTRANSFERASE"/>
    <property type="match status" value="1"/>
</dbReference>
<evidence type="ECO:0000313" key="2">
    <source>
        <dbReference type="EMBL" id="ADU96774.1"/>
    </source>
</evidence>
<keyword evidence="2" id="KW-0808">Transferase</keyword>
<dbReference type="Pfam" id="PF13692">
    <property type="entry name" value="Glyco_trans_1_4"/>
    <property type="match status" value="1"/>
</dbReference>
<dbReference type="STRING" id="648996.Theam_0807"/>
<dbReference type="HOGENOM" id="CLU_009583_32_1_0"/>
<organism evidence="2 3">
    <name type="scientific">Thermovibrio ammonificans (strain DSM 15698 / JCM 12110 / HB-1)</name>
    <dbReference type="NCBI Taxonomy" id="648996"/>
    <lineage>
        <taxon>Bacteria</taxon>
        <taxon>Pseudomonadati</taxon>
        <taxon>Aquificota</taxon>
        <taxon>Aquificia</taxon>
        <taxon>Desulfurobacteriales</taxon>
        <taxon>Desulfurobacteriaceae</taxon>
        <taxon>Thermovibrio</taxon>
    </lineage>
</organism>
<dbReference type="Proteomes" id="UP000006362">
    <property type="component" value="Chromosome"/>
</dbReference>
<dbReference type="GO" id="GO:0016740">
    <property type="term" value="F:transferase activity"/>
    <property type="evidence" value="ECO:0007669"/>
    <property type="project" value="UniProtKB-KW"/>
</dbReference>
<gene>
    <name evidence="2" type="ordered locus">Theam_0807</name>
</gene>
<dbReference type="InterPro" id="IPR047691">
    <property type="entry name" value="PelF-like"/>
</dbReference>
<accession>E8T6J0</accession>
<dbReference type="KEGG" id="tam:Theam_0807"/>
<dbReference type="SUPFAM" id="SSF53756">
    <property type="entry name" value="UDP-Glycosyltransferase/glycogen phosphorylase"/>
    <property type="match status" value="1"/>
</dbReference>
<name>E8T6J0_THEA1</name>
<dbReference type="OrthoDB" id="9772485at2"/>
<dbReference type="Gene3D" id="3.40.50.2000">
    <property type="entry name" value="Glycogen Phosphorylase B"/>
    <property type="match status" value="2"/>
</dbReference>
<protein>
    <submittedName>
        <fullName evidence="2">Glycosyl transferase group 1</fullName>
    </submittedName>
</protein>
<evidence type="ECO:0000313" key="3">
    <source>
        <dbReference type="Proteomes" id="UP000006362"/>
    </source>
</evidence>